<reference evidence="2" key="1">
    <citation type="submission" date="2021-06" db="EMBL/GenBank/DDBJ databases">
        <authorList>
            <person name="Hodson N. C."/>
            <person name="Mongue J. A."/>
            <person name="Jaron S. K."/>
        </authorList>
    </citation>
    <scope>NUCLEOTIDE SEQUENCE</scope>
</reference>
<sequence>MRLILLDFILGASFLVIALNSAAFYILIYQPAFGIPAKIEEFKCKLKELACISGNNVELAMTLKRVNSVQCIGVKVGKMTIMHRLSLVIFIDAVVQNVLALLITY</sequence>
<evidence type="ECO:0000256" key="1">
    <source>
        <dbReference type="SAM" id="Phobius"/>
    </source>
</evidence>
<protein>
    <submittedName>
        <fullName evidence="2">Uncharacterized protein</fullName>
    </submittedName>
</protein>
<feature type="transmembrane region" description="Helical" evidence="1">
    <location>
        <begin position="85"/>
        <end position="103"/>
    </location>
</feature>
<name>A0A8J2KQW2_9HEXA</name>
<keyword evidence="3" id="KW-1185">Reference proteome</keyword>
<organism evidence="2 3">
    <name type="scientific">Allacma fusca</name>
    <dbReference type="NCBI Taxonomy" id="39272"/>
    <lineage>
        <taxon>Eukaryota</taxon>
        <taxon>Metazoa</taxon>
        <taxon>Ecdysozoa</taxon>
        <taxon>Arthropoda</taxon>
        <taxon>Hexapoda</taxon>
        <taxon>Collembola</taxon>
        <taxon>Symphypleona</taxon>
        <taxon>Sminthuridae</taxon>
        <taxon>Allacma</taxon>
    </lineage>
</organism>
<feature type="transmembrane region" description="Helical" evidence="1">
    <location>
        <begin position="6"/>
        <end position="28"/>
    </location>
</feature>
<dbReference type="AlphaFoldDB" id="A0A8J2KQW2"/>
<evidence type="ECO:0000313" key="3">
    <source>
        <dbReference type="Proteomes" id="UP000708208"/>
    </source>
</evidence>
<accession>A0A8J2KQW2</accession>
<gene>
    <name evidence="2" type="ORF">AFUS01_LOCUS31790</name>
</gene>
<proteinExistence type="predicted"/>
<dbReference type="Proteomes" id="UP000708208">
    <property type="component" value="Unassembled WGS sequence"/>
</dbReference>
<keyword evidence="1" id="KW-0472">Membrane</keyword>
<comment type="caution">
    <text evidence="2">The sequence shown here is derived from an EMBL/GenBank/DDBJ whole genome shotgun (WGS) entry which is preliminary data.</text>
</comment>
<dbReference type="EMBL" id="CAJVCH010511444">
    <property type="protein sequence ID" value="CAG7821453.1"/>
    <property type="molecule type" value="Genomic_DNA"/>
</dbReference>
<evidence type="ECO:0000313" key="2">
    <source>
        <dbReference type="EMBL" id="CAG7821453.1"/>
    </source>
</evidence>
<keyword evidence="1" id="KW-0812">Transmembrane</keyword>
<keyword evidence="1" id="KW-1133">Transmembrane helix</keyword>